<dbReference type="OrthoDB" id="5459937at2"/>
<dbReference type="AlphaFoldDB" id="A0A4R7NR72"/>
<comment type="caution">
    <text evidence="4">The sequence shown here is derived from an EMBL/GenBank/DDBJ whole genome shotgun (WGS) entry which is preliminary data.</text>
</comment>
<dbReference type="PANTHER" id="PTHR43072">
    <property type="entry name" value="N-ACETYLTRANSFERASE"/>
    <property type="match status" value="1"/>
</dbReference>
<evidence type="ECO:0000313" key="4">
    <source>
        <dbReference type="EMBL" id="TDU23129.1"/>
    </source>
</evidence>
<dbReference type="GO" id="GO:0016747">
    <property type="term" value="F:acyltransferase activity, transferring groups other than amino-acyl groups"/>
    <property type="evidence" value="ECO:0007669"/>
    <property type="project" value="InterPro"/>
</dbReference>
<dbReference type="InterPro" id="IPR016181">
    <property type="entry name" value="Acyl_CoA_acyltransferase"/>
</dbReference>
<evidence type="ECO:0000259" key="3">
    <source>
        <dbReference type="PROSITE" id="PS51186"/>
    </source>
</evidence>
<dbReference type="Pfam" id="PF00583">
    <property type="entry name" value="Acetyltransf_1"/>
    <property type="match status" value="1"/>
</dbReference>
<accession>A0A4R7NR72</accession>
<evidence type="ECO:0000313" key="5">
    <source>
        <dbReference type="Proteomes" id="UP000295380"/>
    </source>
</evidence>
<dbReference type="PANTHER" id="PTHR43072:SF23">
    <property type="entry name" value="UPF0039 PROTEIN C11D3.02C"/>
    <property type="match status" value="1"/>
</dbReference>
<keyword evidence="5" id="KW-1185">Reference proteome</keyword>
<organism evidence="4 5">
    <name type="scientific">Chromohalobacter marismortui</name>
    <dbReference type="NCBI Taxonomy" id="42055"/>
    <lineage>
        <taxon>Bacteria</taxon>
        <taxon>Pseudomonadati</taxon>
        <taxon>Pseudomonadota</taxon>
        <taxon>Gammaproteobacteria</taxon>
        <taxon>Oceanospirillales</taxon>
        <taxon>Halomonadaceae</taxon>
        <taxon>Chromohalobacter</taxon>
    </lineage>
</organism>
<keyword evidence="1 4" id="KW-0808">Transferase</keyword>
<proteinExistence type="predicted"/>
<sequence length="166" mass="18430">MFRHAQSRDLARIVEIYNQSIPGRLATADLVPVTVEARQAWFDAHDDAHPLWVLEMDAKVVGWASLQPFYGRAAYAATNEASLYVAKEHQGRGVGKQLLERLIDSATTLGRQTLLGFIFAHNAPSLALFQRCGFERWGLLPEVADLDGQPTSLAILGRRLAPLNEH</sequence>
<dbReference type="PROSITE" id="PS51186">
    <property type="entry name" value="GNAT"/>
    <property type="match status" value="1"/>
</dbReference>
<dbReference type="Gene3D" id="3.40.630.30">
    <property type="match status" value="1"/>
</dbReference>
<evidence type="ECO:0000256" key="2">
    <source>
        <dbReference type="ARBA" id="ARBA00023315"/>
    </source>
</evidence>
<dbReference type="EMBL" id="SOBR01000003">
    <property type="protein sequence ID" value="TDU23129.1"/>
    <property type="molecule type" value="Genomic_DNA"/>
</dbReference>
<dbReference type="InterPro" id="IPR000182">
    <property type="entry name" value="GNAT_dom"/>
</dbReference>
<dbReference type="Proteomes" id="UP000295380">
    <property type="component" value="Unassembled WGS sequence"/>
</dbReference>
<feature type="domain" description="N-acetyltransferase" evidence="3">
    <location>
        <begin position="1"/>
        <end position="162"/>
    </location>
</feature>
<dbReference type="RefSeq" id="WP_133697087.1">
    <property type="nucleotide sequence ID" value="NZ_SOBR01000003.1"/>
</dbReference>
<gene>
    <name evidence="4" type="ORF">C8E00_103503</name>
</gene>
<dbReference type="SUPFAM" id="SSF55729">
    <property type="entry name" value="Acyl-CoA N-acyltransferases (Nat)"/>
    <property type="match status" value="1"/>
</dbReference>
<dbReference type="CDD" id="cd04301">
    <property type="entry name" value="NAT_SF"/>
    <property type="match status" value="1"/>
</dbReference>
<name>A0A4R7NR72_9GAMM</name>
<reference evidence="4 5" key="1">
    <citation type="submission" date="2019-03" db="EMBL/GenBank/DDBJ databases">
        <title>Genomic Encyclopedia of Type Strains, Phase IV (KMG-IV): sequencing the most valuable type-strain genomes for metagenomic binning, comparative biology and taxonomic classification.</title>
        <authorList>
            <person name="Goeker M."/>
        </authorList>
    </citation>
    <scope>NUCLEOTIDE SEQUENCE [LARGE SCALE GENOMIC DNA]</scope>
    <source>
        <strain evidence="4 5">DSM 6770</strain>
    </source>
</reference>
<keyword evidence="2" id="KW-0012">Acyltransferase</keyword>
<protein>
    <submittedName>
        <fullName evidence="4">Phosphinothricin acetyltransferase</fullName>
    </submittedName>
</protein>
<evidence type="ECO:0000256" key="1">
    <source>
        <dbReference type="ARBA" id="ARBA00022679"/>
    </source>
</evidence>